<name>A0A6L8K6L1_9BURK</name>
<gene>
    <name evidence="4" type="ORF">GTP46_08000</name>
</gene>
<dbReference type="Gene3D" id="3.40.190.10">
    <property type="entry name" value="Periplasmic binding protein-like II"/>
    <property type="match status" value="2"/>
</dbReference>
<feature type="signal peptide" evidence="2">
    <location>
        <begin position="1"/>
        <end position="22"/>
    </location>
</feature>
<organism evidence="4 5">
    <name type="scientific">Duganella flavida</name>
    <dbReference type="NCBI Taxonomy" id="2692175"/>
    <lineage>
        <taxon>Bacteria</taxon>
        <taxon>Pseudomonadati</taxon>
        <taxon>Pseudomonadota</taxon>
        <taxon>Betaproteobacteria</taxon>
        <taxon>Burkholderiales</taxon>
        <taxon>Oxalobacteraceae</taxon>
        <taxon>Telluria group</taxon>
        <taxon>Duganella</taxon>
    </lineage>
</organism>
<dbReference type="InterPro" id="IPR001638">
    <property type="entry name" value="Solute-binding_3/MltF_N"/>
</dbReference>
<dbReference type="PANTHER" id="PTHR35936">
    <property type="entry name" value="MEMBRANE-BOUND LYTIC MUREIN TRANSGLYCOSYLASE F"/>
    <property type="match status" value="1"/>
</dbReference>
<evidence type="ECO:0000256" key="1">
    <source>
        <dbReference type="ARBA" id="ARBA00022729"/>
    </source>
</evidence>
<comment type="caution">
    <text evidence="4">The sequence shown here is derived from an EMBL/GenBank/DDBJ whole genome shotgun (WGS) entry which is preliminary data.</text>
</comment>
<keyword evidence="5" id="KW-1185">Reference proteome</keyword>
<evidence type="ECO:0000313" key="4">
    <source>
        <dbReference type="EMBL" id="MYM22585.1"/>
    </source>
</evidence>
<accession>A0A6L8K6L1</accession>
<sequence length="278" mass="30898">MMRSYWLLAITVLYGCQPSAEAAAVCPPVTRVGVSDLGYSSYRENGRIVGIGVDVINEMARRSGCKFEFQWFPRQRLFVELQAGHIDMAMGAFRTPERDVYARHLPYAYLQYDLILREAPGQSYASLSDFVERGTGRLNITRGLVYDSPIETQLALLAAAGRLEVVNDFETVFGKLEMGRADGTVATAAIYGKYMKKGQLKRSVVLPISEATPRFTGIYVSKSTVPAHTREFYASVLKGMVAEQMVLGFYSRYIDEATIKRTFKPGVGPLLNSLSTPE</sequence>
<evidence type="ECO:0000256" key="2">
    <source>
        <dbReference type="SAM" id="SignalP"/>
    </source>
</evidence>
<dbReference type="Proteomes" id="UP000479335">
    <property type="component" value="Unassembled WGS sequence"/>
</dbReference>
<dbReference type="EMBL" id="WWCN01000004">
    <property type="protein sequence ID" value="MYM22585.1"/>
    <property type="molecule type" value="Genomic_DNA"/>
</dbReference>
<feature type="domain" description="Solute-binding protein family 3/N-terminal" evidence="3">
    <location>
        <begin position="29"/>
        <end position="257"/>
    </location>
</feature>
<dbReference type="AlphaFoldDB" id="A0A6L8K6L1"/>
<dbReference type="Pfam" id="PF00497">
    <property type="entry name" value="SBP_bac_3"/>
    <property type="match status" value="1"/>
</dbReference>
<evidence type="ECO:0000313" key="5">
    <source>
        <dbReference type="Proteomes" id="UP000479335"/>
    </source>
</evidence>
<reference evidence="4 5" key="1">
    <citation type="submission" date="2019-12" db="EMBL/GenBank/DDBJ databases">
        <title>Novel species isolated from a subtropical stream in China.</title>
        <authorList>
            <person name="Lu H."/>
        </authorList>
    </citation>
    <scope>NUCLEOTIDE SEQUENCE [LARGE SCALE GENOMIC DNA]</scope>
    <source>
        <strain evidence="4 5">FT135W</strain>
    </source>
</reference>
<protein>
    <submittedName>
        <fullName evidence="4">Transporter substrate-binding domain-containing protein</fullName>
    </submittedName>
</protein>
<evidence type="ECO:0000259" key="3">
    <source>
        <dbReference type="SMART" id="SM00062"/>
    </source>
</evidence>
<dbReference type="PROSITE" id="PS51257">
    <property type="entry name" value="PROKAR_LIPOPROTEIN"/>
    <property type="match status" value="1"/>
</dbReference>
<feature type="chain" id="PRO_5026967222" evidence="2">
    <location>
        <begin position="23"/>
        <end position="278"/>
    </location>
</feature>
<dbReference type="PANTHER" id="PTHR35936:SF17">
    <property type="entry name" value="ARGININE-BINDING EXTRACELLULAR PROTEIN ARTP"/>
    <property type="match status" value="1"/>
</dbReference>
<dbReference type="SMART" id="SM00062">
    <property type="entry name" value="PBPb"/>
    <property type="match status" value="1"/>
</dbReference>
<dbReference type="RefSeq" id="WP_161006087.1">
    <property type="nucleotide sequence ID" value="NZ_WWCN01000004.1"/>
</dbReference>
<dbReference type="SUPFAM" id="SSF53850">
    <property type="entry name" value="Periplasmic binding protein-like II"/>
    <property type="match status" value="1"/>
</dbReference>
<proteinExistence type="predicted"/>
<keyword evidence="1 2" id="KW-0732">Signal</keyword>